<name>A0A4R8QHJ4_9PEZI</name>
<proteinExistence type="predicted"/>
<evidence type="ECO:0008006" key="4">
    <source>
        <dbReference type="Google" id="ProtNLM"/>
    </source>
</evidence>
<feature type="region of interest" description="Disordered" evidence="1">
    <location>
        <begin position="1"/>
        <end position="64"/>
    </location>
</feature>
<dbReference type="EMBL" id="QAPG01000039">
    <property type="protein sequence ID" value="TDZ35614.1"/>
    <property type="molecule type" value="Genomic_DNA"/>
</dbReference>
<feature type="region of interest" description="Disordered" evidence="1">
    <location>
        <begin position="83"/>
        <end position="113"/>
    </location>
</feature>
<feature type="compositionally biased region" description="Basic and acidic residues" evidence="1">
    <location>
        <begin position="89"/>
        <end position="101"/>
    </location>
</feature>
<evidence type="ECO:0000313" key="2">
    <source>
        <dbReference type="EMBL" id="TDZ35614.1"/>
    </source>
</evidence>
<accession>A0A4R8QHJ4</accession>
<dbReference type="AlphaFoldDB" id="A0A4R8QHJ4"/>
<protein>
    <recommendedName>
        <fullName evidence="4">Ribosome biogenesis protein ALB1</fullName>
    </recommendedName>
</protein>
<feature type="compositionally biased region" description="Acidic residues" evidence="1">
    <location>
        <begin position="102"/>
        <end position="113"/>
    </location>
</feature>
<comment type="caution">
    <text evidence="2">The sequence shown here is derived from an EMBL/GenBank/DDBJ whole genome shotgun (WGS) entry which is preliminary data.</text>
</comment>
<dbReference type="Proteomes" id="UP000295083">
    <property type="component" value="Unassembled WGS sequence"/>
</dbReference>
<organism evidence="2 3">
    <name type="scientific">Colletotrichum spinosum</name>
    <dbReference type="NCBI Taxonomy" id="1347390"/>
    <lineage>
        <taxon>Eukaryota</taxon>
        <taxon>Fungi</taxon>
        <taxon>Dikarya</taxon>
        <taxon>Ascomycota</taxon>
        <taxon>Pezizomycotina</taxon>
        <taxon>Sordariomycetes</taxon>
        <taxon>Hypocreomycetidae</taxon>
        <taxon>Glomerellales</taxon>
        <taxon>Glomerellaceae</taxon>
        <taxon>Colletotrichum</taxon>
        <taxon>Colletotrichum orbiculare species complex</taxon>
    </lineage>
</organism>
<gene>
    <name evidence="2" type="ORF">C8035_v009754</name>
</gene>
<evidence type="ECO:0000313" key="3">
    <source>
        <dbReference type="Proteomes" id="UP000295083"/>
    </source>
</evidence>
<evidence type="ECO:0000256" key="1">
    <source>
        <dbReference type="SAM" id="MobiDB-lite"/>
    </source>
</evidence>
<feature type="compositionally biased region" description="Basic and acidic residues" evidence="1">
    <location>
        <begin position="28"/>
        <end position="44"/>
    </location>
</feature>
<reference evidence="2 3" key="1">
    <citation type="submission" date="2018-11" db="EMBL/GenBank/DDBJ databases">
        <title>Genome sequence and assembly of Colletotrichum spinosum.</title>
        <authorList>
            <person name="Gan P."/>
            <person name="Shirasu K."/>
        </authorList>
    </citation>
    <scope>NUCLEOTIDE SEQUENCE [LARGE SCALE GENOMIC DNA]</scope>
    <source>
        <strain evidence="2 3">CBS 515.97</strain>
    </source>
</reference>
<sequence length="113" mass="12547">MPSVKTPNHRSKNRLAAQASKAKKIRQKRSEENKNKIAKTDAMRGARPGLMPNSGPNAPLSKKKAKKLEKKIAHAMRRKIEAGEDVDLTDAKAEEADGAEEKDVDEMETEQIE</sequence>
<keyword evidence="3" id="KW-1185">Reference proteome</keyword>